<evidence type="ECO:0000256" key="1">
    <source>
        <dbReference type="ARBA" id="ARBA00022821"/>
    </source>
</evidence>
<dbReference type="AlphaFoldDB" id="A0A2C9V749"/>
<protein>
    <submittedName>
        <fullName evidence="3">Uncharacterized protein</fullName>
    </submittedName>
</protein>
<reference evidence="3" key="1">
    <citation type="submission" date="2016-02" db="EMBL/GenBank/DDBJ databases">
        <title>WGS assembly of Manihot esculenta.</title>
        <authorList>
            <person name="Bredeson J.V."/>
            <person name="Prochnik S.E."/>
            <person name="Lyons J.B."/>
            <person name="Schmutz J."/>
            <person name="Grimwood J."/>
            <person name="Vrebalov J."/>
            <person name="Bart R.S."/>
            <person name="Amuge T."/>
            <person name="Ferguson M.E."/>
            <person name="Green R."/>
            <person name="Putnam N."/>
            <person name="Stites J."/>
            <person name="Rounsley S."/>
            <person name="Rokhsar D.S."/>
        </authorList>
    </citation>
    <scope>NUCLEOTIDE SEQUENCE [LARGE SCALE GENOMIC DNA]</scope>
    <source>
        <tissue evidence="3">Leaf</tissue>
    </source>
</reference>
<dbReference type="GO" id="GO:0006952">
    <property type="term" value="P:defense response"/>
    <property type="evidence" value="ECO:0007669"/>
    <property type="project" value="UniProtKB-KW"/>
</dbReference>
<feature type="compositionally biased region" description="Basic residues" evidence="2">
    <location>
        <begin position="233"/>
        <end position="245"/>
    </location>
</feature>
<dbReference type="InterPro" id="IPR032675">
    <property type="entry name" value="LRR_dom_sf"/>
</dbReference>
<dbReference type="Gene3D" id="3.80.10.10">
    <property type="entry name" value="Ribonuclease Inhibitor"/>
    <property type="match status" value="1"/>
</dbReference>
<feature type="region of interest" description="Disordered" evidence="2">
    <location>
        <begin position="233"/>
        <end position="252"/>
    </location>
</feature>
<dbReference type="SUPFAM" id="SSF52058">
    <property type="entry name" value="L domain-like"/>
    <property type="match status" value="1"/>
</dbReference>
<accession>A0A2C9V749</accession>
<name>A0A2C9V749_MANES</name>
<dbReference type="PANTHER" id="PTHR36766:SF61">
    <property type="entry name" value="NB-ARC DOMAIN DISEASE RESISTANCE PROTEIN"/>
    <property type="match status" value="1"/>
</dbReference>
<sequence>MLLRSYVDCRRLISLPQSIKCLTTLDTLCIDGCEKLDLRMEEGEETLCIDGCENLDLRMEEGEETQFSLQRLELRWLPKILDFPEWLIQGSTNSLEVLEVEQCNSLGELAICLQNMASHPEVRIIDCPELNNNPLHKSDFPSKSIHTEYADFSLQRLQLKVLQLRSLPKIVDFPKWLIRGSTNSLKVLEVERCNNLRELPNRLQNMVSHLEARITDCPGLNNDPLRKADTEKKRKMLPSRHRRRLLSLPGRQ</sequence>
<organism evidence="3">
    <name type="scientific">Manihot esculenta</name>
    <name type="common">Cassava</name>
    <name type="synonym">Jatropha manihot</name>
    <dbReference type="NCBI Taxonomy" id="3983"/>
    <lineage>
        <taxon>Eukaryota</taxon>
        <taxon>Viridiplantae</taxon>
        <taxon>Streptophyta</taxon>
        <taxon>Embryophyta</taxon>
        <taxon>Tracheophyta</taxon>
        <taxon>Spermatophyta</taxon>
        <taxon>Magnoliopsida</taxon>
        <taxon>eudicotyledons</taxon>
        <taxon>Gunneridae</taxon>
        <taxon>Pentapetalae</taxon>
        <taxon>rosids</taxon>
        <taxon>fabids</taxon>
        <taxon>Malpighiales</taxon>
        <taxon>Euphorbiaceae</taxon>
        <taxon>Crotonoideae</taxon>
        <taxon>Manihoteae</taxon>
        <taxon>Manihot</taxon>
    </lineage>
</organism>
<gene>
    <name evidence="3" type="ORF">MANES_09G025700</name>
</gene>
<proteinExistence type="predicted"/>
<keyword evidence="1" id="KW-0611">Plant defense</keyword>
<evidence type="ECO:0000256" key="2">
    <source>
        <dbReference type="SAM" id="MobiDB-lite"/>
    </source>
</evidence>
<dbReference type="PANTHER" id="PTHR36766">
    <property type="entry name" value="PLANT BROAD-SPECTRUM MILDEW RESISTANCE PROTEIN RPW8"/>
    <property type="match status" value="1"/>
</dbReference>
<evidence type="ECO:0000313" key="3">
    <source>
        <dbReference type="EMBL" id="OAY40479.1"/>
    </source>
</evidence>
<dbReference type="EMBL" id="CM004395">
    <property type="protein sequence ID" value="OAY40479.1"/>
    <property type="molecule type" value="Genomic_DNA"/>
</dbReference>